<dbReference type="GO" id="GO:0015031">
    <property type="term" value="P:protein transport"/>
    <property type="evidence" value="ECO:0007669"/>
    <property type="project" value="UniProtKB-KW"/>
</dbReference>
<evidence type="ECO:0000256" key="2">
    <source>
        <dbReference type="ARBA" id="ARBA00006653"/>
    </source>
</evidence>
<keyword evidence="9" id="KW-1185">Reference proteome</keyword>
<evidence type="ECO:0000256" key="5">
    <source>
        <dbReference type="ARBA" id="ARBA00022927"/>
    </source>
</evidence>
<keyword evidence="6" id="KW-0333">Golgi apparatus</keyword>
<dbReference type="EMBL" id="KK104560">
    <property type="protein sequence ID" value="KIY93728.1"/>
    <property type="molecule type" value="Genomic_DNA"/>
</dbReference>
<dbReference type="InterPro" id="IPR033370">
    <property type="entry name" value="COG1"/>
</dbReference>
<dbReference type="AlphaFoldDB" id="A0A0D2KD67"/>
<dbReference type="PANTHER" id="PTHR31658">
    <property type="entry name" value="CONSERVED OLIGOMERIC GOLGI COMPLEX SUBUNIT 1"/>
    <property type="match status" value="1"/>
</dbReference>
<accession>A0A0D2KD67</accession>
<protein>
    <recommendedName>
        <fullName evidence="3">Conserved oligomeric Golgi complex subunit 1</fullName>
    </recommendedName>
</protein>
<dbReference type="OrthoDB" id="46189at2759"/>
<gene>
    <name evidence="8" type="ORF">MNEG_14233</name>
</gene>
<dbReference type="KEGG" id="mng:MNEG_14233"/>
<evidence type="ECO:0000256" key="7">
    <source>
        <dbReference type="ARBA" id="ARBA00023136"/>
    </source>
</evidence>
<sequence>MLGSAGLRQKPVSQAQRNAETLFETKNVVEIREIEARTRKDIADKSIQLRQRVGDSHRDLIEGADKIIDIAKKSGTVLTNLLAIQESIAALAVGAGGAPAGAAAAAADGGAAVVRKHSDLHAKRFLRAELVHRQLLASFPRELLARFPLLGHQWPQVLKFRAQILEAAGAALEGGRALQGVGAADALAALAALESLNAAAALRRLLSARHSWLRARLAAAAAGAGPGGGDAAAAASAPAGAAAAVLSELARAVQTTIAQVEQLFLAPKPAAPAAAAPPPGSTAAAGTLLQRAAEEAASDASELYFGGAFGLADGAASPEAVEWEAALSRVLAALAPPPPGDVVAACRGWLDEVAGSFLSGGLQLLGSCQDAEELRSVEAEVLAAVDAWQPEAPSTNGDAVATAAAQAAAGQQQQLKQRAGAAAAAAEGGGAAAGGAAWSAVANAVMGGPLDTWQALLHAPFMERSKQLLAALVHEAGASASAPLEEAMAAAAAAEPAAAGRVRLAAWPGAGAGAQLPRADSGGAGALGAARSWSLGGGASGQLPAEVPLEAGGGFLLLVVPRKTIWVAGPASPSAHTHLVREPT</sequence>
<reference evidence="8 9" key="1">
    <citation type="journal article" date="2013" name="BMC Genomics">
        <title>Reconstruction of the lipid metabolism for the microalga Monoraphidium neglectum from its genome sequence reveals characteristics suitable for biofuel production.</title>
        <authorList>
            <person name="Bogen C."/>
            <person name="Al-Dilaimi A."/>
            <person name="Albersmeier A."/>
            <person name="Wichmann J."/>
            <person name="Grundmann M."/>
            <person name="Rupp O."/>
            <person name="Lauersen K.J."/>
            <person name="Blifernez-Klassen O."/>
            <person name="Kalinowski J."/>
            <person name="Goesmann A."/>
            <person name="Mussgnug J.H."/>
            <person name="Kruse O."/>
        </authorList>
    </citation>
    <scope>NUCLEOTIDE SEQUENCE [LARGE SCALE GENOMIC DNA]</scope>
    <source>
        <strain evidence="8 9">SAG 48.87</strain>
    </source>
</reference>
<keyword evidence="7" id="KW-0472">Membrane</keyword>
<proteinExistence type="inferred from homology"/>
<dbReference type="PANTHER" id="PTHR31658:SF0">
    <property type="entry name" value="CONSERVED OLIGOMERIC GOLGI COMPLEX SUBUNIT 1"/>
    <property type="match status" value="1"/>
</dbReference>
<dbReference type="GeneID" id="25731775"/>
<dbReference type="Pfam" id="PF08700">
    <property type="entry name" value="VPS51_Exo84_N"/>
    <property type="match status" value="1"/>
</dbReference>
<dbReference type="GO" id="GO:0017119">
    <property type="term" value="C:Golgi transport complex"/>
    <property type="evidence" value="ECO:0007669"/>
    <property type="project" value="InterPro"/>
</dbReference>
<evidence type="ECO:0000256" key="6">
    <source>
        <dbReference type="ARBA" id="ARBA00023034"/>
    </source>
</evidence>
<dbReference type="GO" id="GO:0000139">
    <property type="term" value="C:Golgi membrane"/>
    <property type="evidence" value="ECO:0007669"/>
    <property type="project" value="UniProtKB-SubCell"/>
</dbReference>
<organism evidence="8 9">
    <name type="scientific">Monoraphidium neglectum</name>
    <dbReference type="NCBI Taxonomy" id="145388"/>
    <lineage>
        <taxon>Eukaryota</taxon>
        <taxon>Viridiplantae</taxon>
        <taxon>Chlorophyta</taxon>
        <taxon>core chlorophytes</taxon>
        <taxon>Chlorophyceae</taxon>
        <taxon>CS clade</taxon>
        <taxon>Sphaeropleales</taxon>
        <taxon>Selenastraceae</taxon>
        <taxon>Monoraphidium</taxon>
    </lineage>
</organism>
<dbReference type="STRING" id="145388.A0A0D2KD67"/>
<dbReference type="GO" id="GO:0006891">
    <property type="term" value="P:intra-Golgi vesicle-mediated transport"/>
    <property type="evidence" value="ECO:0007669"/>
    <property type="project" value="InterPro"/>
</dbReference>
<evidence type="ECO:0000313" key="8">
    <source>
        <dbReference type="EMBL" id="KIY93728.1"/>
    </source>
</evidence>
<name>A0A0D2KD67_9CHLO</name>
<evidence type="ECO:0000313" key="9">
    <source>
        <dbReference type="Proteomes" id="UP000054498"/>
    </source>
</evidence>
<dbReference type="RefSeq" id="XP_013892748.1">
    <property type="nucleotide sequence ID" value="XM_014037294.1"/>
</dbReference>
<evidence type="ECO:0000256" key="4">
    <source>
        <dbReference type="ARBA" id="ARBA00022448"/>
    </source>
</evidence>
<dbReference type="Proteomes" id="UP000054498">
    <property type="component" value="Unassembled WGS sequence"/>
</dbReference>
<keyword evidence="4" id="KW-0813">Transport</keyword>
<comment type="subcellular location">
    <subcellularLocation>
        <location evidence="1">Golgi apparatus membrane</location>
        <topology evidence="1">Peripheral membrane protein</topology>
    </subcellularLocation>
</comment>
<comment type="similarity">
    <text evidence="2">Belongs to the COG1 family.</text>
</comment>
<evidence type="ECO:0000256" key="1">
    <source>
        <dbReference type="ARBA" id="ARBA00004395"/>
    </source>
</evidence>
<evidence type="ECO:0000256" key="3">
    <source>
        <dbReference type="ARBA" id="ARBA00020978"/>
    </source>
</evidence>
<keyword evidence="5" id="KW-0653">Protein transport</keyword>